<dbReference type="GO" id="GO:0000166">
    <property type="term" value="F:nucleotide binding"/>
    <property type="evidence" value="ECO:0007669"/>
    <property type="project" value="InterPro"/>
</dbReference>
<dbReference type="Proteomes" id="UP000264071">
    <property type="component" value="Unassembled WGS sequence"/>
</dbReference>
<feature type="domain" description="GFO/IDH/MocA-like oxidoreductase" evidence="2">
    <location>
        <begin position="169"/>
        <end position="246"/>
    </location>
</feature>
<dbReference type="AlphaFoldDB" id="A0A3D4V3V2"/>
<feature type="domain" description="Gfo/Idh/MocA-like oxidoreductase N-terminal" evidence="1">
    <location>
        <begin position="9"/>
        <end position="128"/>
    </location>
</feature>
<organism evidence="3 4">
    <name type="scientific">Gemmatimonas aurantiaca</name>
    <dbReference type="NCBI Taxonomy" id="173480"/>
    <lineage>
        <taxon>Bacteria</taxon>
        <taxon>Pseudomonadati</taxon>
        <taxon>Gemmatimonadota</taxon>
        <taxon>Gemmatimonadia</taxon>
        <taxon>Gemmatimonadales</taxon>
        <taxon>Gemmatimonadaceae</taxon>
        <taxon>Gemmatimonas</taxon>
    </lineage>
</organism>
<reference evidence="3 4" key="1">
    <citation type="journal article" date="2018" name="Nat. Biotechnol.">
        <title>A standardized bacterial taxonomy based on genome phylogeny substantially revises the tree of life.</title>
        <authorList>
            <person name="Parks D.H."/>
            <person name="Chuvochina M."/>
            <person name="Waite D.W."/>
            <person name="Rinke C."/>
            <person name="Skarshewski A."/>
            <person name="Chaumeil P.A."/>
            <person name="Hugenholtz P."/>
        </authorList>
    </citation>
    <scope>NUCLEOTIDE SEQUENCE [LARGE SCALE GENOMIC DNA]</scope>
    <source>
        <strain evidence="3">UBA8844</strain>
    </source>
</reference>
<sequence>MTSNHQADIGVGIIGCGYWGPNLIRNFNRHPRCRVERVADMRRERAEAVAREFHVPAANDDPGSVIDDPRVRLVVIATPAASHYQLAKRALLAGKHVLVMKPFTTSAEHAEELIALAERNGLVCAVDHTFVYTGAVQKMYDTLHDGSMGDLFYIDSVRINLGLFQSDVNVIWDLAPHDLSIIDYLLDGQDPVSVHCLGATHAGGSQENIAYLTVTYPGNVLAHVHVNWLAPAKVRRTIVGGSQRMIVYDDVEPSEKVRIYDRGVSIAKEASPGEIYQQFVSYRQGDMLVPQLSGREALAVEVEHLVDCIHNGKTPRSDGRAGLRVVRILEAAQHQLNSLRELQHAGLTTLRGAA</sequence>
<dbReference type="InterPro" id="IPR036291">
    <property type="entry name" value="NAD(P)-bd_dom_sf"/>
</dbReference>
<evidence type="ECO:0000259" key="1">
    <source>
        <dbReference type="Pfam" id="PF01408"/>
    </source>
</evidence>
<name>A0A3D4V3V2_9BACT</name>
<dbReference type="Pfam" id="PF01408">
    <property type="entry name" value="GFO_IDH_MocA"/>
    <property type="match status" value="1"/>
</dbReference>
<dbReference type="SUPFAM" id="SSF51735">
    <property type="entry name" value="NAD(P)-binding Rossmann-fold domains"/>
    <property type="match status" value="1"/>
</dbReference>
<dbReference type="EMBL" id="DPIY01000001">
    <property type="protein sequence ID" value="HCT55800.1"/>
    <property type="molecule type" value="Genomic_DNA"/>
</dbReference>
<dbReference type="Gene3D" id="3.40.50.720">
    <property type="entry name" value="NAD(P)-binding Rossmann-like Domain"/>
    <property type="match status" value="1"/>
</dbReference>
<dbReference type="OMA" id="VDHTYLF"/>
<protein>
    <submittedName>
        <fullName evidence="3">Gfo/Idh/MocA family oxidoreductase</fullName>
    </submittedName>
</protein>
<dbReference type="PANTHER" id="PTHR43377">
    <property type="entry name" value="BILIVERDIN REDUCTASE A"/>
    <property type="match status" value="1"/>
</dbReference>
<dbReference type="Gene3D" id="3.30.360.10">
    <property type="entry name" value="Dihydrodipicolinate Reductase, domain 2"/>
    <property type="match status" value="1"/>
</dbReference>
<proteinExistence type="predicted"/>
<dbReference type="Pfam" id="PF22725">
    <property type="entry name" value="GFO_IDH_MocA_C3"/>
    <property type="match status" value="1"/>
</dbReference>
<evidence type="ECO:0000259" key="2">
    <source>
        <dbReference type="Pfam" id="PF22725"/>
    </source>
</evidence>
<comment type="caution">
    <text evidence="3">The sequence shown here is derived from an EMBL/GenBank/DDBJ whole genome shotgun (WGS) entry which is preliminary data.</text>
</comment>
<dbReference type="InterPro" id="IPR000683">
    <property type="entry name" value="Gfo/Idh/MocA-like_OxRdtase_N"/>
</dbReference>
<accession>A0A3D4V3V2</accession>
<dbReference type="PANTHER" id="PTHR43377:SF6">
    <property type="entry name" value="GFO_IDH_MOCA-LIKE OXIDOREDUCTASE N-TERMINAL DOMAIN-CONTAINING PROTEIN"/>
    <property type="match status" value="1"/>
</dbReference>
<dbReference type="InterPro" id="IPR051450">
    <property type="entry name" value="Gfo/Idh/MocA_Oxidoreductases"/>
</dbReference>
<evidence type="ECO:0000313" key="4">
    <source>
        <dbReference type="Proteomes" id="UP000264071"/>
    </source>
</evidence>
<dbReference type="SUPFAM" id="SSF55347">
    <property type="entry name" value="Glyceraldehyde-3-phosphate dehydrogenase-like, C-terminal domain"/>
    <property type="match status" value="1"/>
</dbReference>
<dbReference type="InterPro" id="IPR055170">
    <property type="entry name" value="GFO_IDH_MocA-like_dom"/>
</dbReference>
<gene>
    <name evidence="3" type="ORF">DGD08_01165</name>
</gene>
<evidence type="ECO:0000313" key="3">
    <source>
        <dbReference type="EMBL" id="HCT55800.1"/>
    </source>
</evidence>